<dbReference type="STRING" id="764103.G7DXW4"/>
<dbReference type="Gene3D" id="3.50.50.60">
    <property type="entry name" value="FAD/NAD(P)-binding domain"/>
    <property type="match status" value="1"/>
</dbReference>
<gene>
    <name evidence="3" type="primary">Mo02078</name>
    <name evidence="3" type="ORF">E5Q_02078</name>
</gene>
<reference evidence="3 4" key="1">
    <citation type="journal article" date="2011" name="J. Gen. Appl. Microbiol.">
        <title>Draft genome sequencing of the enigmatic basidiomycete Mixia osmundae.</title>
        <authorList>
            <person name="Nishida H."/>
            <person name="Nagatsuka Y."/>
            <person name="Sugiyama J."/>
        </authorList>
    </citation>
    <scope>NUCLEOTIDE SEQUENCE [LARGE SCALE GENOMIC DNA]</scope>
    <source>
        <strain evidence="4">CBS 9802 / IAM 14324 / JCM 22182 / KY 12970</strain>
    </source>
</reference>
<dbReference type="eggNOG" id="KOG0029">
    <property type="taxonomic scope" value="Eukaryota"/>
</dbReference>
<dbReference type="RefSeq" id="XP_014569944.1">
    <property type="nucleotide sequence ID" value="XM_014714458.1"/>
</dbReference>
<feature type="domain" description="Amine oxidase" evidence="2">
    <location>
        <begin position="55"/>
        <end position="483"/>
    </location>
</feature>
<sequence length="514" mass="55874">MLGRLGLLCLLSALQIAAAPASASAKASSTATASSSSSSSSSKQNAKVLILGAGVAGITAAINLQKAGVTDWLIIDAEPQIGGRMQSQKLANGLVVERGPNWVQGLNSSSGFNPIWRLALDANLSTSISDFSNFTAYNLNGKAKGVDDLYDQYSDAFANFLSIAGTKLDQNQFDYNARGGLFRAGWNPLTPEARAVEAYNYDMEFAQSPSDSSWTYSSVNTNDTFNLFSADNALSIDQRGFSVILEHEFAPLNASSKLRLNTTVKKVAYSTSGVSVTTTGGQKFTGDYAICTFSVGVLQNSDVTFSPSFPVWKQDAIDSFAMAVYTKIFITFTEKFWAANDQFALYVDPAVRARYVQFQFLDVEDFFPGSKTLFVTALGDQAVAVEARSEQDVQDEIVGILKGMYGNKANIVATSIYYPRWHSDPLYRGSYSNWPAGYSPLSQENLRAGLPAGKDARLLFAGEALSYQWYGFLHGAYYSALDTTNGLIDSFKTSKLNESYYPVVYQSTQQSITF</sequence>
<dbReference type="GO" id="GO:0006598">
    <property type="term" value="P:polyamine catabolic process"/>
    <property type="evidence" value="ECO:0007669"/>
    <property type="project" value="TreeGrafter"/>
</dbReference>
<dbReference type="HOGENOM" id="CLU_004498_6_0_1"/>
<dbReference type="Pfam" id="PF01593">
    <property type="entry name" value="Amino_oxidase"/>
    <property type="match status" value="1"/>
</dbReference>
<dbReference type="Proteomes" id="UP000009131">
    <property type="component" value="Unassembled WGS sequence"/>
</dbReference>
<dbReference type="SUPFAM" id="SSF54373">
    <property type="entry name" value="FAD-linked reductases, C-terminal domain"/>
    <property type="match status" value="1"/>
</dbReference>
<reference evidence="3 4" key="2">
    <citation type="journal article" date="2012" name="Open Biol.">
        <title>Characteristics of nucleosomes and linker DNA regions on the genome of the basidiomycete Mixia osmundae revealed by mono- and dinucleosome mapping.</title>
        <authorList>
            <person name="Nishida H."/>
            <person name="Kondo S."/>
            <person name="Matsumoto T."/>
            <person name="Suzuki Y."/>
            <person name="Yoshikawa H."/>
            <person name="Taylor T.D."/>
            <person name="Sugiyama J."/>
        </authorList>
    </citation>
    <scope>NUCLEOTIDE SEQUENCE [LARGE SCALE GENOMIC DNA]</scope>
    <source>
        <strain evidence="4">CBS 9802 / IAM 14324 / JCM 22182 / KY 12970</strain>
    </source>
</reference>
<evidence type="ECO:0000256" key="1">
    <source>
        <dbReference type="SAM" id="SignalP"/>
    </source>
</evidence>
<evidence type="ECO:0000259" key="2">
    <source>
        <dbReference type="Pfam" id="PF01593"/>
    </source>
</evidence>
<dbReference type="InParanoid" id="G7DXW4"/>
<dbReference type="InterPro" id="IPR002937">
    <property type="entry name" value="Amino_oxidase"/>
</dbReference>
<accession>G7DXW4</accession>
<dbReference type="PANTHER" id="PTHR10742">
    <property type="entry name" value="FLAVIN MONOAMINE OXIDASE"/>
    <property type="match status" value="1"/>
</dbReference>
<feature type="signal peptide" evidence="1">
    <location>
        <begin position="1"/>
        <end position="23"/>
    </location>
</feature>
<comment type="caution">
    <text evidence="3">The sequence shown here is derived from an EMBL/GenBank/DDBJ whole genome shotgun (WGS) entry which is preliminary data.</text>
</comment>
<dbReference type="EMBL" id="BABT02000062">
    <property type="protein sequence ID" value="GAA95424.1"/>
    <property type="molecule type" value="Genomic_DNA"/>
</dbReference>
<keyword evidence="4" id="KW-1185">Reference proteome</keyword>
<name>G7DXW4_MIXOS</name>
<protein>
    <recommendedName>
        <fullName evidence="2">Amine oxidase domain-containing protein</fullName>
    </recommendedName>
</protein>
<evidence type="ECO:0000313" key="3">
    <source>
        <dbReference type="EMBL" id="GAA95424.1"/>
    </source>
</evidence>
<keyword evidence="1" id="KW-0732">Signal</keyword>
<feature type="chain" id="PRO_5009955577" description="Amine oxidase domain-containing protein" evidence="1">
    <location>
        <begin position="24"/>
        <end position="514"/>
    </location>
</feature>
<evidence type="ECO:0000313" key="4">
    <source>
        <dbReference type="Proteomes" id="UP000009131"/>
    </source>
</evidence>
<dbReference type="PANTHER" id="PTHR10742:SF313">
    <property type="entry name" value="AMINE OXIDASE"/>
    <property type="match status" value="1"/>
</dbReference>
<organism evidence="3 4">
    <name type="scientific">Mixia osmundae (strain CBS 9802 / IAM 14324 / JCM 22182 / KY 12970)</name>
    <dbReference type="NCBI Taxonomy" id="764103"/>
    <lineage>
        <taxon>Eukaryota</taxon>
        <taxon>Fungi</taxon>
        <taxon>Dikarya</taxon>
        <taxon>Basidiomycota</taxon>
        <taxon>Pucciniomycotina</taxon>
        <taxon>Mixiomycetes</taxon>
        <taxon>Mixiales</taxon>
        <taxon>Mixiaceae</taxon>
        <taxon>Mixia</taxon>
    </lineage>
</organism>
<dbReference type="AlphaFoldDB" id="G7DXW4"/>
<dbReference type="OMA" id="DVGCGWL"/>
<proteinExistence type="predicted"/>
<dbReference type="GO" id="GO:0016491">
    <property type="term" value="F:oxidoreductase activity"/>
    <property type="evidence" value="ECO:0007669"/>
    <property type="project" value="InterPro"/>
</dbReference>
<dbReference type="OrthoDB" id="5046242at2759"/>
<dbReference type="InterPro" id="IPR036188">
    <property type="entry name" value="FAD/NAD-bd_sf"/>
</dbReference>
<dbReference type="InterPro" id="IPR050281">
    <property type="entry name" value="Flavin_monoamine_oxidase"/>
</dbReference>
<dbReference type="SUPFAM" id="SSF51905">
    <property type="entry name" value="FAD/NAD(P)-binding domain"/>
    <property type="match status" value="1"/>
</dbReference>
<dbReference type="Gene3D" id="3.90.660.10">
    <property type="match status" value="1"/>
</dbReference>